<reference evidence="1" key="1">
    <citation type="submission" date="2022-06" db="EMBL/GenBank/DDBJ databases">
        <title>Phylogenomic reconstructions and comparative analyses of Kickxellomycotina fungi.</title>
        <authorList>
            <person name="Reynolds N.K."/>
            <person name="Stajich J.E."/>
            <person name="Barry K."/>
            <person name="Grigoriev I.V."/>
            <person name="Crous P."/>
            <person name="Smith M.E."/>
        </authorList>
    </citation>
    <scope>NUCLEOTIDE SEQUENCE</scope>
    <source>
        <strain evidence="1">RSA 2271</strain>
    </source>
</reference>
<name>A0ACC1HPK0_9FUNG</name>
<dbReference type="Proteomes" id="UP001145114">
    <property type="component" value="Unassembled WGS sequence"/>
</dbReference>
<sequence length="326" mass="36625">MQVRVFNYNTREKVKEFSAHQDYIRAIAIHPTLPYVLTGSDDTSIKMWNWDKNWKCIQTFTGHNYFVMSISINPKDTNTFASASLDKTVKVWNLGSSEPNFTLRGHENGVNAVDYCHEGDKPYLISGADDKTAKVWDYQNQTCVQTLSGHTQNVSAVVYHPHLPIIITGCEDGEVRVWRSDTYTKFTAFSYGMDRIWTFGYTGTDNTLAIGYDEGLVVISLGSDEPVISMDGNGRITWARKNSIQSLNVKMSMDADIQDGERISATAKELGTCEIYPEALRHSPNGRFVAVSGHSEYIIYTALAWRNKAFGSGLDFAWALDSNEYA</sequence>
<organism evidence="1 2">
    <name type="scientific">Spiromyces aspiralis</name>
    <dbReference type="NCBI Taxonomy" id="68401"/>
    <lineage>
        <taxon>Eukaryota</taxon>
        <taxon>Fungi</taxon>
        <taxon>Fungi incertae sedis</taxon>
        <taxon>Zoopagomycota</taxon>
        <taxon>Kickxellomycotina</taxon>
        <taxon>Kickxellomycetes</taxon>
        <taxon>Kickxellales</taxon>
        <taxon>Kickxellaceae</taxon>
        <taxon>Spiromyces</taxon>
    </lineage>
</organism>
<evidence type="ECO:0000313" key="1">
    <source>
        <dbReference type="EMBL" id="KAJ1677261.1"/>
    </source>
</evidence>
<feature type="non-terminal residue" evidence="1">
    <location>
        <position position="326"/>
    </location>
</feature>
<comment type="caution">
    <text evidence="1">The sequence shown here is derived from an EMBL/GenBank/DDBJ whole genome shotgun (WGS) entry which is preliminary data.</text>
</comment>
<gene>
    <name evidence="1" type="primary">COPB2</name>
    <name evidence="1" type="ORF">EV182_006532</name>
</gene>
<dbReference type="EMBL" id="JAMZIH010002725">
    <property type="protein sequence ID" value="KAJ1677261.1"/>
    <property type="molecule type" value="Genomic_DNA"/>
</dbReference>
<protein>
    <submittedName>
        <fullName evidence="1">Coatomer subunit beta</fullName>
    </submittedName>
</protein>
<evidence type="ECO:0000313" key="2">
    <source>
        <dbReference type="Proteomes" id="UP001145114"/>
    </source>
</evidence>
<proteinExistence type="predicted"/>
<keyword evidence="2" id="KW-1185">Reference proteome</keyword>
<accession>A0ACC1HPK0</accession>